<sequence>MKIGDRFSSWEEFFYHLKDYEDRVYSNYYVRDSKTLEAYFRRLKSPRATYNPALKYYFAFISCVKGGRNSIRKTKSIRKSRTGRIGCLAFMYLKATRCGQFLVIEKMNETHSHPVSQCLYKASAQQRLNIDEAVLRKYQNALVCHANKKVVQSKIFEETGKLLTLKDLTNMRSRVSRGSKTSEQTGAADATGVSDLDNSGGDPNTIIVDPNTMCVDDMNTAVANLITIDSNNVQIDDHTTGLCDNFIIASSEEPEPTSRATPAIPPSSLQKNIIDSVNLLQDVYKCEVHLFADYKRTPAAIYFQDEEMKRMFRAYPEIIFIDSIANLLDNKATIYLVVVEDSGGRGVIVAVGILLNEQQETLDWFFKKFKDTNSNSGDINVIMTDKDSTVRSSLRNLFPRVSLQICLFHTLQLFNHEISPNKMGISAEDTRLTKTYLKRLANCTTEHEYRAIYAEMMSLVPDVVCGYFNRNWESIREEWALYATCKKRGFRNKTNNKVNNTFYYSYNILERERER</sequence>
<dbReference type="AlphaFoldDB" id="A0A8D8QW51"/>
<dbReference type="InterPro" id="IPR052579">
    <property type="entry name" value="Zinc_finger_SWIM"/>
</dbReference>
<feature type="domain" description="ZSWIM3 N-terminal" evidence="3">
    <location>
        <begin position="1"/>
        <end position="113"/>
    </location>
</feature>
<feature type="domain" description="ZSWIM1/3 RNaseH-like" evidence="2">
    <location>
        <begin position="282"/>
        <end position="402"/>
    </location>
</feature>
<dbReference type="PANTHER" id="PTHR31569">
    <property type="entry name" value="SWIM-TYPE DOMAIN-CONTAINING PROTEIN"/>
    <property type="match status" value="1"/>
</dbReference>
<dbReference type="Pfam" id="PF21599">
    <property type="entry name" value="ZSWIM3_N"/>
    <property type="match status" value="1"/>
</dbReference>
<accession>A0A8D8QW51</accession>
<evidence type="ECO:0000256" key="1">
    <source>
        <dbReference type="SAM" id="MobiDB-lite"/>
    </source>
</evidence>
<dbReference type="EMBL" id="HBUF01102142">
    <property type="protein sequence ID" value="CAG6638309.1"/>
    <property type="molecule type" value="Transcribed_RNA"/>
</dbReference>
<dbReference type="InterPro" id="IPR048324">
    <property type="entry name" value="ZSWIM1-3_RNaseH-like"/>
</dbReference>
<dbReference type="Pfam" id="PF21056">
    <property type="entry name" value="ZSWIM1-3_RNaseH-like"/>
    <property type="match status" value="1"/>
</dbReference>
<reference evidence="4" key="1">
    <citation type="submission" date="2021-05" db="EMBL/GenBank/DDBJ databases">
        <authorList>
            <person name="Alioto T."/>
            <person name="Alioto T."/>
            <person name="Gomez Garrido J."/>
        </authorList>
    </citation>
    <scope>NUCLEOTIDE SEQUENCE</scope>
</reference>
<evidence type="ECO:0000313" key="4">
    <source>
        <dbReference type="EMBL" id="CAG6638309.1"/>
    </source>
</evidence>
<dbReference type="EMBL" id="HBUF01102144">
    <property type="protein sequence ID" value="CAG6638313.1"/>
    <property type="molecule type" value="Transcribed_RNA"/>
</dbReference>
<evidence type="ECO:0000259" key="2">
    <source>
        <dbReference type="Pfam" id="PF21056"/>
    </source>
</evidence>
<dbReference type="EMBL" id="HBUF01102143">
    <property type="protein sequence ID" value="CAG6638311.1"/>
    <property type="molecule type" value="Transcribed_RNA"/>
</dbReference>
<feature type="region of interest" description="Disordered" evidence="1">
    <location>
        <begin position="173"/>
        <end position="201"/>
    </location>
</feature>
<dbReference type="PANTHER" id="PTHR31569:SF4">
    <property type="entry name" value="SWIM-TYPE DOMAIN-CONTAINING PROTEIN"/>
    <property type="match status" value="1"/>
</dbReference>
<evidence type="ECO:0000259" key="3">
    <source>
        <dbReference type="Pfam" id="PF21599"/>
    </source>
</evidence>
<protein>
    <submittedName>
        <fullName evidence="4">Uncharacterized protein C19orf68</fullName>
    </submittedName>
</protein>
<feature type="compositionally biased region" description="Polar residues" evidence="1">
    <location>
        <begin position="173"/>
        <end position="185"/>
    </location>
</feature>
<dbReference type="EMBL" id="HBUF01102145">
    <property type="protein sequence ID" value="CAG6638315.1"/>
    <property type="molecule type" value="Transcribed_RNA"/>
</dbReference>
<name>A0A8D8QW51_9HEMI</name>
<dbReference type="InterPro" id="IPR048325">
    <property type="entry name" value="ZSWIM3_N"/>
</dbReference>
<proteinExistence type="predicted"/>
<organism evidence="4">
    <name type="scientific">Cacopsylla melanoneura</name>
    <dbReference type="NCBI Taxonomy" id="428564"/>
    <lineage>
        <taxon>Eukaryota</taxon>
        <taxon>Metazoa</taxon>
        <taxon>Ecdysozoa</taxon>
        <taxon>Arthropoda</taxon>
        <taxon>Hexapoda</taxon>
        <taxon>Insecta</taxon>
        <taxon>Pterygota</taxon>
        <taxon>Neoptera</taxon>
        <taxon>Paraneoptera</taxon>
        <taxon>Hemiptera</taxon>
        <taxon>Sternorrhyncha</taxon>
        <taxon>Psylloidea</taxon>
        <taxon>Psyllidae</taxon>
        <taxon>Psyllinae</taxon>
        <taxon>Cacopsylla</taxon>
    </lineage>
</organism>